<feature type="compositionally biased region" description="Acidic residues" evidence="1">
    <location>
        <begin position="302"/>
        <end position="313"/>
    </location>
</feature>
<sequence>MMGKLTCACLNIKIHIKQAESQPLDLNNFDADAHLKAHDFFKEDVCQAILDLAGITQEHGFLVKTEECGDWRVSSCSNCDMFTHAVQARVRSGIVLVNNALKSDPAIIERLMTSSDYSPLYKIVLQKRTEEDTQPIRSIPLSDSRYESLQHSLTTIQHVLNTYLIQEETAMEDRIRHFEEEQRAVYNTLKSRAKQEKNTMARLALANQDITIQTTLSHAMSDLMSPANDRFGVKSPEKDSNQSSPNTGSFKGSISSPAFPGRLANYGARSHEATSFLANKPTASPDADAVFALEGFEDEIYAFDGSDDNDTDDNSSLTDSYSDEPRVNQPGHVNFSTSVPISVPTDWAMLRKARNSTTEYPDEEVPEDMAASIKAMARSVHESSTEMFGDLPKRHIRTRDIVRSFKQ</sequence>
<dbReference type="OrthoDB" id="9992964at2759"/>
<evidence type="ECO:0000256" key="1">
    <source>
        <dbReference type="SAM" id="MobiDB-lite"/>
    </source>
</evidence>
<keyword evidence="3" id="KW-1185">Reference proteome</keyword>
<name>A0A8S4NY14_OWEFU</name>
<comment type="caution">
    <text evidence="2">The sequence shown here is derived from an EMBL/GenBank/DDBJ whole genome shotgun (WGS) entry which is preliminary data.</text>
</comment>
<dbReference type="GO" id="GO:0048011">
    <property type="term" value="P:neurotrophin TRK receptor signaling pathway"/>
    <property type="evidence" value="ECO:0007669"/>
    <property type="project" value="InterPro"/>
</dbReference>
<feature type="compositionally biased region" description="Basic and acidic residues" evidence="1">
    <location>
        <begin position="231"/>
        <end position="240"/>
    </location>
</feature>
<dbReference type="GO" id="GO:0032007">
    <property type="term" value="P:negative regulation of TOR signaling"/>
    <property type="evidence" value="ECO:0007669"/>
    <property type="project" value="InterPro"/>
</dbReference>
<organism evidence="2 3">
    <name type="scientific">Owenia fusiformis</name>
    <name type="common">Polychaete worm</name>
    <dbReference type="NCBI Taxonomy" id="6347"/>
    <lineage>
        <taxon>Eukaryota</taxon>
        <taxon>Metazoa</taxon>
        <taxon>Spiralia</taxon>
        <taxon>Lophotrochozoa</taxon>
        <taxon>Annelida</taxon>
        <taxon>Polychaeta</taxon>
        <taxon>Sedentaria</taxon>
        <taxon>Canalipalpata</taxon>
        <taxon>Sabellida</taxon>
        <taxon>Oweniida</taxon>
        <taxon>Oweniidae</taxon>
        <taxon>Owenia</taxon>
    </lineage>
</organism>
<dbReference type="GO" id="GO:0005737">
    <property type="term" value="C:cytoplasm"/>
    <property type="evidence" value="ECO:0007669"/>
    <property type="project" value="TreeGrafter"/>
</dbReference>
<dbReference type="PANTHER" id="PTHR21844:SF2">
    <property type="entry name" value="PROLINE-RICH AKT1 SUBSTRATE 1"/>
    <property type="match status" value="1"/>
</dbReference>
<feature type="region of interest" description="Disordered" evidence="1">
    <location>
        <begin position="302"/>
        <end position="338"/>
    </location>
</feature>
<dbReference type="PANTHER" id="PTHR21844">
    <property type="entry name" value="AKT1 SUBSTRATE 1 PROTEIN"/>
    <property type="match status" value="1"/>
</dbReference>
<evidence type="ECO:0000313" key="3">
    <source>
        <dbReference type="Proteomes" id="UP000749559"/>
    </source>
</evidence>
<reference evidence="2" key="1">
    <citation type="submission" date="2022-03" db="EMBL/GenBank/DDBJ databases">
        <authorList>
            <person name="Martin C."/>
        </authorList>
    </citation>
    <scope>NUCLEOTIDE SEQUENCE</scope>
</reference>
<gene>
    <name evidence="2" type="ORF">OFUS_LOCUS11466</name>
</gene>
<feature type="compositionally biased region" description="Polar residues" evidence="1">
    <location>
        <begin position="241"/>
        <end position="256"/>
    </location>
</feature>
<dbReference type="Proteomes" id="UP000749559">
    <property type="component" value="Unassembled WGS sequence"/>
</dbReference>
<dbReference type="AlphaFoldDB" id="A0A8S4NY14"/>
<dbReference type="InterPro" id="IPR026682">
    <property type="entry name" value="AKT1S1"/>
</dbReference>
<accession>A0A8S4NY14</accession>
<dbReference type="EMBL" id="CAIIXF020000006">
    <property type="protein sequence ID" value="CAH1785407.1"/>
    <property type="molecule type" value="Genomic_DNA"/>
</dbReference>
<feature type="region of interest" description="Disordered" evidence="1">
    <location>
        <begin position="225"/>
        <end position="256"/>
    </location>
</feature>
<protein>
    <submittedName>
        <fullName evidence="2">Uncharacterized protein</fullName>
    </submittedName>
</protein>
<proteinExistence type="predicted"/>
<evidence type="ECO:0000313" key="2">
    <source>
        <dbReference type="EMBL" id="CAH1785407.1"/>
    </source>
</evidence>